<organism evidence="2 3">
    <name type="scientific">Heyndrickxia acidicola</name>
    <dbReference type="NCBI Taxonomy" id="209389"/>
    <lineage>
        <taxon>Bacteria</taxon>
        <taxon>Bacillati</taxon>
        <taxon>Bacillota</taxon>
        <taxon>Bacilli</taxon>
        <taxon>Bacillales</taxon>
        <taxon>Bacillaceae</taxon>
        <taxon>Heyndrickxia</taxon>
    </lineage>
</organism>
<evidence type="ECO:0000259" key="1">
    <source>
        <dbReference type="Pfam" id="PF13460"/>
    </source>
</evidence>
<reference evidence="2 3" key="1">
    <citation type="submission" date="2023-03" db="EMBL/GenBank/DDBJ databases">
        <title>Bacillus Genome Sequencing.</title>
        <authorList>
            <person name="Dunlap C."/>
        </authorList>
    </citation>
    <scope>NUCLEOTIDE SEQUENCE [LARGE SCALE GENOMIC DNA]</scope>
    <source>
        <strain evidence="2 3">B-23453</strain>
    </source>
</reference>
<dbReference type="PANTHER" id="PTHR43355:SF2">
    <property type="entry name" value="FLAVIN REDUCTASE (NADPH)"/>
    <property type="match status" value="1"/>
</dbReference>
<name>A0ABU6MGV0_9BACI</name>
<comment type="caution">
    <text evidence="2">The sequence shown here is derived from an EMBL/GenBank/DDBJ whole genome shotgun (WGS) entry which is preliminary data.</text>
</comment>
<evidence type="ECO:0000313" key="2">
    <source>
        <dbReference type="EMBL" id="MED1203903.1"/>
    </source>
</evidence>
<dbReference type="InterPro" id="IPR036291">
    <property type="entry name" value="NAD(P)-bd_dom_sf"/>
</dbReference>
<dbReference type="PANTHER" id="PTHR43355">
    <property type="entry name" value="FLAVIN REDUCTASE (NADPH)"/>
    <property type="match status" value="1"/>
</dbReference>
<dbReference type="SUPFAM" id="SSF51735">
    <property type="entry name" value="NAD(P)-binding Rossmann-fold domains"/>
    <property type="match status" value="1"/>
</dbReference>
<keyword evidence="3" id="KW-1185">Reference proteome</keyword>
<protein>
    <submittedName>
        <fullName evidence="2">SDR family oxidoreductase</fullName>
    </submittedName>
</protein>
<dbReference type="Pfam" id="PF13460">
    <property type="entry name" value="NAD_binding_10"/>
    <property type="match status" value="1"/>
</dbReference>
<accession>A0ABU6MGV0</accession>
<dbReference type="InterPro" id="IPR016040">
    <property type="entry name" value="NAD(P)-bd_dom"/>
</dbReference>
<dbReference type="InterPro" id="IPR051606">
    <property type="entry name" value="Polyketide_Oxido-like"/>
</dbReference>
<dbReference type="CDD" id="cd05267">
    <property type="entry name" value="SDR_a6"/>
    <property type="match status" value="1"/>
</dbReference>
<dbReference type="EMBL" id="JARMAB010000018">
    <property type="protein sequence ID" value="MED1203903.1"/>
    <property type="molecule type" value="Genomic_DNA"/>
</dbReference>
<dbReference type="Proteomes" id="UP001341444">
    <property type="component" value="Unassembled WGS sequence"/>
</dbReference>
<proteinExistence type="predicted"/>
<evidence type="ECO:0000313" key="3">
    <source>
        <dbReference type="Proteomes" id="UP001341444"/>
    </source>
</evidence>
<sequence length="211" mass="23447">MNVLILGANGQVARLATDLFLKETDAQLTLYLRKSKRLKIVEPSRERVIEGDVNDPVKLKEAMVGQDVVYANLGGSDIVEKTENVVKAMKAAGVKRGIFINILGIYDEVPGKFGEWNKRMVGSGMDSWCKSASIIENSDLEYTILRCTWFTNKEEIAYELTEKGEPLVGTEISRKSIAAVVVKLAETTDWGIRQSWGISKPNTKGDKPAFY</sequence>
<dbReference type="Gene3D" id="3.40.50.720">
    <property type="entry name" value="NAD(P)-binding Rossmann-like Domain"/>
    <property type="match status" value="1"/>
</dbReference>
<gene>
    <name evidence="2" type="ORF">P4T90_12650</name>
</gene>
<feature type="domain" description="NAD(P)-binding" evidence="1">
    <location>
        <begin position="7"/>
        <end position="186"/>
    </location>
</feature>